<evidence type="ECO:0000313" key="2">
    <source>
        <dbReference type="EMBL" id="MVX56867.1"/>
    </source>
</evidence>
<dbReference type="Proteomes" id="UP000472580">
    <property type="component" value="Unassembled WGS sequence"/>
</dbReference>
<comment type="caution">
    <text evidence="2">The sequence shown here is derived from an EMBL/GenBank/DDBJ whole genome shotgun (WGS) entry which is preliminary data.</text>
</comment>
<protein>
    <submittedName>
        <fullName evidence="2">GNAT family N-acetyltransferase</fullName>
    </submittedName>
</protein>
<dbReference type="OrthoDB" id="9127144at2"/>
<dbReference type="InterPro" id="IPR016181">
    <property type="entry name" value="Acyl_CoA_acyltransferase"/>
</dbReference>
<evidence type="ECO:0000313" key="3">
    <source>
        <dbReference type="Proteomes" id="UP000472580"/>
    </source>
</evidence>
<gene>
    <name evidence="2" type="ORF">E5987_06550</name>
</gene>
<feature type="domain" description="N-acetyltransferase" evidence="1">
    <location>
        <begin position="1"/>
        <end position="150"/>
    </location>
</feature>
<evidence type="ECO:0000259" key="1">
    <source>
        <dbReference type="PROSITE" id="PS51186"/>
    </source>
</evidence>
<dbReference type="RefSeq" id="WP_160335298.1">
    <property type="nucleotide sequence ID" value="NZ_CALPCR010000012.1"/>
</dbReference>
<proteinExistence type="predicted"/>
<dbReference type="Gene3D" id="3.40.630.30">
    <property type="match status" value="1"/>
</dbReference>
<dbReference type="InterPro" id="IPR000182">
    <property type="entry name" value="GNAT_dom"/>
</dbReference>
<sequence length="184" mass="21260">MSDFTIKKVCGDNPYRAAVRRIYMQSFPLFERVSLEPFFTCSVNGAEMFVLLRENEAEAFFCTLKRGRFFYLFYIAVDEKKRGRGIGSDVIKAAIEMAAGKVIFLDCEGIYPGCTDRAKRVKRLCFYRKNGFREVGGLHEWRGEKFVTLVHGDAEISEEDIQDFWRVFGKLWDSEDVVGDLDKV</sequence>
<keyword evidence="3" id="KW-1185">Reference proteome</keyword>
<dbReference type="SUPFAM" id="SSF55729">
    <property type="entry name" value="Acyl-CoA N-acyltransferases (Nat)"/>
    <property type="match status" value="1"/>
</dbReference>
<keyword evidence="2" id="KW-0808">Transferase</keyword>
<dbReference type="AlphaFoldDB" id="A0A6L6YGZ5"/>
<organism evidence="2 3">
    <name type="scientific">Parasutterella muris</name>
    <dbReference type="NCBI Taxonomy" id="2565572"/>
    <lineage>
        <taxon>Bacteria</taxon>
        <taxon>Pseudomonadati</taxon>
        <taxon>Pseudomonadota</taxon>
        <taxon>Betaproteobacteria</taxon>
        <taxon>Burkholderiales</taxon>
        <taxon>Sutterellaceae</taxon>
        <taxon>Parasutterella</taxon>
    </lineage>
</organism>
<dbReference type="PROSITE" id="PS51186">
    <property type="entry name" value="GNAT"/>
    <property type="match status" value="1"/>
</dbReference>
<dbReference type="EMBL" id="WSRP01000017">
    <property type="protein sequence ID" value="MVX56867.1"/>
    <property type="molecule type" value="Genomic_DNA"/>
</dbReference>
<dbReference type="Pfam" id="PF13508">
    <property type="entry name" value="Acetyltransf_7"/>
    <property type="match status" value="1"/>
</dbReference>
<dbReference type="GO" id="GO:0016747">
    <property type="term" value="F:acyltransferase activity, transferring groups other than amino-acyl groups"/>
    <property type="evidence" value="ECO:0007669"/>
    <property type="project" value="InterPro"/>
</dbReference>
<reference evidence="2 3" key="1">
    <citation type="submission" date="2019-12" db="EMBL/GenBank/DDBJ databases">
        <title>Microbes associate with the intestines of laboratory mice.</title>
        <authorList>
            <person name="Navarre W."/>
            <person name="Wong E."/>
        </authorList>
    </citation>
    <scope>NUCLEOTIDE SEQUENCE [LARGE SCALE GENOMIC DNA]</scope>
    <source>
        <strain evidence="2 3">NM82_D38</strain>
    </source>
</reference>
<name>A0A6L6YGZ5_9BURK</name>
<accession>A0A6L6YGZ5</accession>
<dbReference type="CDD" id="cd04301">
    <property type="entry name" value="NAT_SF"/>
    <property type="match status" value="1"/>
</dbReference>